<proteinExistence type="inferred from homology"/>
<feature type="transmembrane region" description="Helical" evidence="7">
    <location>
        <begin position="71"/>
        <end position="95"/>
    </location>
</feature>
<keyword evidence="6 7" id="KW-0472">Membrane</keyword>
<evidence type="ECO:0000313" key="8">
    <source>
        <dbReference type="EMBL" id="OMF53737.1"/>
    </source>
</evidence>
<reference evidence="8 9" key="1">
    <citation type="submission" date="2016-11" db="EMBL/GenBank/DDBJ databases">
        <title>Paenibacillus species isolates.</title>
        <authorList>
            <person name="Beno S.M."/>
        </authorList>
    </citation>
    <scope>NUCLEOTIDE SEQUENCE [LARGE SCALE GENOMIC DNA]</scope>
    <source>
        <strain evidence="8 9">FSL R5-0378</strain>
    </source>
</reference>
<keyword evidence="5 7" id="KW-1133">Transmembrane helix</keyword>
<keyword evidence="9" id="KW-1185">Reference proteome</keyword>
<evidence type="ECO:0000256" key="2">
    <source>
        <dbReference type="ARBA" id="ARBA00005262"/>
    </source>
</evidence>
<keyword evidence="4 7" id="KW-0812">Transmembrane</keyword>
<dbReference type="PANTHER" id="PTHR43663:SF1">
    <property type="entry name" value="CHROMATE TRANSPORTER"/>
    <property type="match status" value="1"/>
</dbReference>
<dbReference type="InterPro" id="IPR052518">
    <property type="entry name" value="CHR_Transporter"/>
</dbReference>
<evidence type="ECO:0000256" key="1">
    <source>
        <dbReference type="ARBA" id="ARBA00004651"/>
    </source>
</evidence>
<evidence type="ECO:0000256" key="6">
    <source>
        <dbReference type="ARBA" id="ARBA00023136"/>
    </source>
</evidence>
<name>A0A1R1EPL4_9BACL</name>
<dbReference type="RefSeq" id="WP_076171446.1">
    <property type="nucleotide sequence ID" value="NZ_MRTP01000004.1"/>
</dbReference>
<gene>
    <name evidence="8" type="ORF">BK138_18115</name>
</gene>
<comment type="caution">
    <text evidence="8">The sequence shown here is derived from an EMBL/GenBank/DDBJ whole genome shotgun (WGS) entry which is preliminary data.</text>
</comment>
<accession>A0A1R1EPL4</accession>
<organism evidence="8 9">
    <name type="scientific">Paenibacillus rhizosphaerae</name>
    <dbReference type="NCBI Taxonomy" id="297318"/>
    <lineage>
        <taxon>Bacteria</taxon>
        <taxon>Bacillati</taxon>
        <taxon>Bacillota</taxon>
        <taxon>Bacilli</taxon>
        <taxon>Bacillales</taxon>
        <taxon>Paenibacillaceae</taxon>
        <taxon>Paenibacillus</taxon>
    </lineage>
</organism>
<feature type="transmembrane region" description="Helical" evidence="7">
    <location>
        <begin position="107"/>
        <end position="128"/>
    </location>
</feature>
<feature type="transmembrane region" description="Helical" evidence="7">
    <location>
        <begin position="7"/>
        <end position="30"/>
    </location>
</feature>
<dbReference type="GO" id="GO:0015109">
    <property type="term" value="F:chromate transmembrane transporter activity"/>
    <property type="evidence" value="ECO:0007669"/>
    <property type="project" value="InterPro"/>
</dbReference>
<dbReference type="Pfam" id="PF02417">
    <property type="entry name" value="Chromate_transp"/>
    <property type="match status" value="1"/>
</dbReference>
<dbReference type="EMBL" id="MRTP01000004">
    <property type="protein sequence ID" value="OMF53737.1"/>
    <property type="molecule type" value="Genomic_DNA"/>
</dbReference>
<keyword evidence="3" id="KW-1003">Cell membrane</keyword>
<protein>
    <submittedName>
        <fullName evidence="8">Transporter</fullName>
    </submittedName>
</protein>
<feature type="transmembrane region" description="Helical" evidence="7">
    <location>
        <begin position="161"/>
        <end position="177"/>
    </location>
</feature>
<dbReference type="InterPro" id="IPR003370">
    <property type="entry name" value="Chromate_transpt"/>
</dbReference>
<sequence length="178" mass="19346">METWIELLIGFFLANVFGYGGGPSSIPLMYREIVPHYHWLSGAEFSNMLALGNSLPGPIATKIAAYVGYDAAGWMGVLAAEAATVVPSAVALIVLMRILQKYKQSQAVKGMTLLVQPVIAVMMLQLTIQSSKESILSIGWIQFGAIALISYWLMQRRKVHPALVIVGAFVYGGIFLGR</sequence>
<dbReference type="Proteomes" id="UP000187172">
    <property type="component" value="Unassembled WGS sequence"/>
</dbReference>
<comment type="subcellular location">
    <subcellularLocation>
        <location evidence="1">Cell membrane</location>
        <topology evidence="1">Multi-pass membrane protein</topology>
    </subcellularLocation>
</comment>
<feature type="transmembrane region" description="Helical" evidence="7">
    <location>
        <begin position="134"/>
        <end position="154"/>
    </location>
</feature>
<dbReference type="AlphaFoldDB" id="A0A1R1EPL4"/>
<evidence type="ECO:0000313" key="9">
    <source>
        <dbReference type="Proteomes" id="UP000187172"/>
    </source>
</evidence>
<dbReference type="PANTHER" id="PTHR43663">
    <property type="entry name" value="CHROMATE TRANSPORT PROTEIN-RELATED"/>
    <property type="match status" value="1"/>
</dbReference>
<dbReference type="STRING" id="297318.BK138_18115"/>
<dbReference type="GO" id="GO:0005886">
    <property type="term" value="C:plasma membrane"/>
    <property type="evidence" value="ECO:0007669"/>
    <property type="project" value="UniProtKB-SubCell"/>
</dbReference>
<evidence type="ECO:0000256" key="5">
    <source>
        <dbReference type="ARBA" id="ARBA00022989"/>
    </source>
</evidence>
<evidence type="ECO:0000256" key="4">
    <source>
        <dbReference type="ARBA" id="ARBA00022692"/>
    </source>
</evidence>
<evidence type="ECO:0000256" key="7">
    <source>
        <dbReference type="SAM" id="Phobius"/>
    </source>
</evidence>
<evidence type="ECO:0000256" key="3">
    <source>
        <dbReference type="ARBA" id="ARBA00022475"/>
    </source>
</evidence>
<comment type="similarity">
    <text evidence="2">Belongs to the chromate ion transporter (CHR) (TC 2.A.51) family.</text>
</comment>